<feature type="region of interest" description="Disordered" evidence="15">
    <location>
        <begin position="320"/>
        <end position="353"/>
    </location>
</feature>
<dbReference type="InterPro" id="IPR003593">
    <property type="entry name" value="AAA+_ATPase"/>
</dbReference>
<dbReference type="InterPro" id="IPR039261">
    <property type="entry name" value="FNR_nucleotide-bd"/>
</dbReference>
<dbReference type="GO" id="GO:0006826">
    <property type="term" value="P:iron ion transport"/>
    <property type="evidence" value="ECO:0007669"/>
    <property type="project" value="UniProtKB-KW"/>
</dbReference>
<dbReference type="SMART" id="SM00382">
    <property type="entry name" value="AAA"/>
    <property type="match status" value="1"/>
</dbReference>
<evidence type="ECO:0000259" key="16">
    <source>
        <dbReference type="PROSITE" id="PS50893"/>
    </source>
</evidence>
<evidence type="ECO:0000256" key="11">
    <source>
        <dbReference type="ARBA" id="ARBA00023065"/>
    </source>
</evidence>
<dbReference type="EMBL" id="JACHWP010000003">
    <property type="protein sequence ID" value="MBB3023152.1"/>
    <property type="molecule type" value="Genomic_DNA"/>
</dbReference>
<dbReference type="Pfam" id="PF00005">
    <property type="entry name" value="ABC_tran"/>
    <property type="match status" value="1"/>
</dbReference>
<keyword evidence="8" id="KW-0274">FAD</keyword>
<dbReference type="RefSeq" id="WP_183376079.1">
    <property type="nucleotide sequence ID" value="NZ_CBCSFZ010000006.1"/>
</dbReference>
<comment type="subunit">
    <text evidence="13">Forms a heterodimer with IrtB.</text>
</comment>
<evidence type="ECO:0000256" key="3">
    <source>
        <dbReference type="ARBA" id="ARBA00022448"/>
    </source>
</evidence>
<evidence type="ECO:0000256" key="7">
    <source>
        <dbReference type="ARBA" id="ARBA00022741"/>
    </source>
</evidence>
<dbReference type="InterPro" id="IPR013113">
    <property type="entry name" value="SIP_FAD-bd"/>
</dbReference>
<dbReference type="PANTHER" id="PTHR42771:SF2">
    <property type="entry name" value="IRON(3+)-HYDROXAMATE IMPORT ATP-BINDING PROTEIN FHUC"/>
    <property type="match status" value="1"/>
</dbReference>
<dbReference type="InterPro" id="IPR017927">
    <property type="entry name" value="FAD-bd_FR_type"/>
</dbReference>
<evidence type="ECO:0000256" key="5">
    <source>
        <dbReference type="ARBA" id="ARBA00022496"/>
    </source>
</evidence>
<accession>A0A839QSX3</accession>
<evidence type="ECO:0000256" key="2">
    <source>
        <dbReference type="ARBA" id="ARBA00004202"/>
    </source>
</evidence>
<dbReference type="Proteomes" id="UP000568050">
    <property type="component" value="Unassembled WGS sequence"/>
</dbReference>
<dbReference type="GO" id="GO:0016887">
    <property type="term" value="F:ATP hydrolysis activity"/>
    <property type="evidence" value="ECO:0007669"/>
    <property type="project" value="InterPro"/>
</dbReference>
<name>A0A839QSX3_9MICO</name>
<dbReference type="Pfam" id="PF04954">
    <property type="entry name" value="SIP"/>
    <property type="match status" value="1"/>
</dbReference>
<dbReference type="Gene3D" id="3.40.50.80">
    <property type="entry name" value="Nucleotide-binding domain of ferredoxin-NADP reductase (FNR) module"/>
    <property type="match status" value="1"/>
</dbReference>
<feature type="domain" description="FAD-binding FR-type" evidence="17">
    <location>
        <begin position="274"/>
        <end position="442"/>
    </location>
</feature>
<comment type="cofactor">
    <cofactor evidence="1">
        <name>FAD</name>
        <dbReference type="ChEBI" id="CHEBI:57692"/>
    </cofactor>
</comment>
<keyword evidence="10" id="KW-0408">Iron</keyword>
<evidence type="ECO:0000313" key="18">
    <source>
        <dbReference type="EMBL" id="MBB3023152.1"/>
    </source>
</evidence>
<keyword evidence="11" id="KW-0406">Ion transport</keyword>
<dbReference type="InterPro" id="IPR007037">
    <property type="entry name" value="SIP_rossman_dom"/>
</dbReference>
<dbReference type="PANTHER" id="PTHR42771">
    <property type="entry name" value="IRON(3+)-HYDROXAMATE IMPORT ATP-BINDING PROTEIN FHUC"/>
    <property type="match status" value="1"/>
</dbReference>
<gene>
    <name evidence="18" type="ORF">FHX50_001437</name>
</gene>
<dbReference type="CDD" id="cd06193">
    <property type="entry name" value="siderophore_interacting"/>
    <property type="match status" value="1"/>
</dbReference>
<dbReference type="InterPro" id="IPR017871">
    <property type="entry name" value="ABC_transporter-like_CS"/>
</dbReference>
<keyword evidence="4" id="KW-1003">Cell membrane</keyword>
<dbReference type="FunFam" id="3.40.50.300:FF:000134">
    <property type="entry name" value="Iron-enterobactin ABC transporter ATP-binding protein"/>
    <property type="match status" value="1"/>
</dbReference>
<dbReference type="GO" id="GO:0005524">
    <property type="term" value="F:ATP binding"/>
    <property type="evidence" value="ECO:0007669"/>
    <property type="project" value="UniProtKB-KW"/>
</dbReference>
<proteinExistence type="predicted"/>
<evidence type="ECO:0000256" key="13">
    <source>
        <dbReference type="ARBA" id="ARBA00023467"/>
    </source>
</evidence>
<dbReference type="AlphaFoldDB" id="A0A839QSX3"/>
<keyword evidence="12" id="KW-0472">Membrane</keyword>
<feature type="compositionally biased region" description="Low complexity" evidence="15">
    <location>
        <begin position="325"/>
        <end position="344"/>
    </location>
</feature>
<dbReference type="PROSITE" id="PS51384">
    <property type="entry name" value="FAD_FR"/>
    <property type="match status" value="1"/>
</dbReference>
<dbReference type="SUPFAM" id="SSF63380">
    <property type="entry name" value="Riboflavin synthase domain-like"/>
    <property type="match status" value="1"/>
</dbReference>
<feature type="domain" description="ABC transporter" evidence="16">
    <location>
        <begin position="4"/>
        <end position="240"/>
    </location>
</feature>
<dbReference type="InterPro" id="IPR003439">
    <property type="entry name" value="ABC_transporter-like_ATP-bd"/>
</dbReference>
<dbReference type="PROSITE" id="PS50893">
    <property type="entry name" value="ABC_TRANSPORTER_2"/>
    <property type="match status" value="1"/>
</dbReference>
<dbReference type="GO" id="GO:0005886">
    <property type="term" value="C:plasma membrane"/>
    <property type="evidence" value="ECO:0007669"/>
    <property type="project" value="UniProtKB-SubCell"/>
</dbReference>
<dbReference type="InterPro" id="IPR027417">
    <property type="entry name" value="P-loop_NTPase"/>
</dbReference>
<comment type="subcellular location">
    <subcellularLocation>
        <location evidence="2">Cell membrane</location>
        <topology evidence="2">Peripheral membrane protein</topology>
    </subcellularLocation>
</comment>
<evidence type="ECO:0000256" key="15">
    <source>
        <dbReference type="SAM" id="MobiDB-lite"/>
    </source>
</evidence>
<dbReference type="InterPro" id="IPR017938">
    <property type="entry name" value="Riboflavin_synthase-like_b-brl"/>
</dbReference>
<dbReference type="CDD" id="cd03214">
    <property type="entry name" value="ABC_Iron-Siderophores_B12_Hemin"/>
    <property type="match status" value="1"/>
</dbReference>
<protein>
    <recommendedName>
        <fullName evidence="14">Mycobactin import ATP-binding/permease protein IrtA</fullName>
    </recommendedName>
</protein>
<keyword evidence="9 18" id="KW-0067">ATP-binding</keyword>
<dbReference type="Pfam" id="PF08021">
    <property type="entry name" value="FAD_binding_9"/>
    <property type="match status" value="1"/>
</dbReference>
<keyword evidence="5" id="KW-0410">Iron transport</keyword>
<dbReference type="GO" id="GO:0016491">
    <property type="term" value="F:oxidoreductase activity"/>
    <property type="evidence" value="ECO:0007669"/>
    <property type="project" value="InterPro"/>
</dbReference>
<evidence type="ECO:0000313" key="19">
    <source>
        <dbReference type="Proteomes" id="UP000568050"/>
    </source>
</evidence>
<dbReference type="Gene3D" id="2.40.30.10">
    <property type="entry name" value="Translation factors"/>
    <property type="match status" value="1"/>
</dbReference>
<dbReference type="PROSITE" id="PS00211">
    <property type="entry name" value="ABC_TRANSPORTER_1"/>
    <property type="match status" value="1"/>
</dbReference>
<dbReference type="Gene3D" id="3.40.50.300">
    <property type="entry name" value="P-loop containing nucleotide triphosphate hydrolases"/>
    <property type="match status" value="1"/>
</dbReference>
<organism evidence="18 19">
    <name type="scientific">Helcobacillus massiliensis</name>
    <dbReference type="NCBI Taxonomy" id="521392"/>
    <lineage>
        <taxon>Bacteria</taxon>
        <taxon>Bacillati</taxon>
        <taxon>Actinomycetota</taxon>
        <taxon>Actinomycetes</taxon>
        <taxon>Micrococcales</taxon>
        <taxon>Dermabacteraceae</taxon>
        <taxon>Helcobacillus</taxon>
    </lineage>
</organism>
<evidence type="ECO:0000259" key="17">
    <source>
        <dbReference type="PROSITE" id="PS51384"/>
    </source>
</evidence>
<evidence type="ECO:0000256" key="1">
    <source>
        <dbReference type="ARBA" id="ARBA00001974"/>
    </source>
</evidence>
<dbReference type="SUPFAM" id="SSF52540">
    <property type="entry name" value="P-loop containing nucleoside triphosphate hydrolases"/>
    <property type="match status" value="1"/>
</dbReference>
<reference evidence="18 19" key="1">
    <citation type="submission" date="2020-08" db="EMBL/GenBank/DDBJ databases">
        <title>Sequencing the genomes of 1000 actinobacteria strains.</title>
        <authorList>
            <person name="Klenk H.-P."/>
        </authorList>
    </citation>
    <scope>NUCLEOTIDE SEQUENCE [LARGE SCALE GENOMIC DNA]</scope>
    <source>
        <strain evidence="18 19">DSM 23040</strain>
    </source>
</reference>
<evidence type="ECO:0000256" key="12">
    <source>
        <dbReference type="ARBA" id="ARBA00023136"/>
    </source>
</evidence>
<sequence length="602" mass="64585">MTSLRADHLSLGYDRSLIVDDLSLELPHGEVTIIVGANGSGKSTLLRGLSRLLRPQGGSVLLDGKSIQQQSPKQVARKLGLLPQTPTAPDGITVRDLVGRGRFPHQGLFRSLTAEDHAAVDRALAATGMQEHADRITSELSGGQRQRAWIAMALAQETDLLLLDEPTTFLDVAHQIDVLDVVQRLNRERGTTVAIVLHDLNLAARYADTLVAMKQGAVVAAGAPGDVVTSELVGEVFGLDADVVTDPQTRTPMVVPRRAAAADRPRPVLEIAHSLLMRTHVAQVENLSPTFLRLTLAGPDLQHFGCGAHPQDLRVKVLVPPSADPGRPAGTAAASAAAPSAGARGDADPIERLRPGASCTEAEADAWYKEWLQVPEEVRGVMRTYTVREHRQALHPGNASPHPEIVIDVVRHIGGRASEFLQSVQVGDTVEILGPNRHVVGPDWAGIAFRPGDARHLLLAGDETAAPAILSILEALPASFTGDALIEVPDSADEMPVMTRSAVRVQWLVRGSQPSGALLEDAVRSCVAPPPFLEAGEEPEDIDVDQILLWETASGGSLPFYAWLAGEAGVIKQLRRYLVRDAGIDRTQVSFMGYWRVGRSES</sequence>
<keyword evidence="7" id="KW-0547">Nucleotide-binding</keyword>
<evidence type="ECO:0000256" key="4">
    <source>
        <dbReference type="ARBA" id="ARBA00022475"/>
    </source>
</evidence>
<comment type="caution">
    <text evidence="18">The sequence shown here is derived from an EMBL/GenBank/DDBJ whole genome shotgun (WGS) entry which is preliminary data.</text>
</comment>
<evidence type="ECO:0000256" key="8">
    <source>
        <dbReference type="ARBA" id="ARBA00022827"/>
    </source>
</evidence>
<evidence type="ECO:0000256" key="9">
    <source>
        <dbReference type="ARBA" id="ARBA00022840"/>
    </source>
</evidence>
<evidence type="ECO:0000256" key="10">
    <source>
        <dbReference type="ARBA" id="ARBA00023004"/>
    </source>
</evidence>
<dbReference type="InterPro" id="IPR051535">
    <property type="entry name" value="Siderophore_ABC-ATPase"/>
</dbReference>
<evidence type="ECO:0000256" key="6">
    <source>
        <dbReference type="ARBA" id="ARBA00022630"/>
    </source>
</evidence>
<keyword evidence="19" id="KW-1185">Reference proteome</keyword>
<evidence type="ECO:0000256" key="14">
    <source>
        <dbReference type="ARBA" id="ARBA00023488"/>
    </source>
</evidence>
<keyword evidence="6" id="KW-0285">Flavoprotein</keyword>
<keyword evidence="3" id="KW-0813">Transport</keyword>